<dbReference type="Gene3D" id="3.40.1010.10">
    <property type="entry name" value="Cobalt-precorrin-4 Transmethylase, Domain 1"/>
    <property type="match status" value="1"/>
</dbReference>
<dbReference type="NCBIfam" id="TIGR00212">
    <property type="entry name" value="hemC"/>
    <property type="match status" value="1"/>
</dbReference>
<feature type="domain" description="Porphobilinogen deaminase N-terminal" evidence="13">
    <location>
        <begin position="3"/>
        <end position="207"/>
    </location>
</feature>
<evidence type="ECO:0000256" key="8">
    <source>
        <dbReference type="ARBA" id="ARBA00048169"/>
    </source>
</evidence>
<comment type="similarity">
    <text evidence="2 9">Belongs to the HMBS family.</text>
</comment>
<keyword evidence="5 9" id="KW-0808">Transferase</keyword>
<dbReference type="FunFam" id="3.30.950.10:FF:000001">
    <property type="entry name" value="Siroheme synthase"/>
    <property type="match status" value="1"/>
</dbReference>
<dbReference type="GO" id="GO:0019354">
    <property type="term" value="P:siroheme biosynthetic process"/>
    <property type="evidence" value="ECO:0007669"/>
    <property type="project" value="InterPro"/>
</dbReference>
<evidence type="ECO:0000256" key="5">
    <source>
        <dbReference type="ARBA" id="ARBA00022679"/>
    </source>
</evidence>
<dbReference type="GO" id="GO:0006782">
    <property type="term" value="P:protoporphyrinogen IX biosynthetic process"/>
    <property type="evidence" value="ECO:0007669"/>
    <property type="project" value="UniProtKB-UniRule"/>
</dbReference>
<gene>
    <name evidence="9" type="primary">hemC</name>
    <name evidence="16" type="ORF">OZSIB_2635</name>
</gene>
<evidence type="ECO:0000259" key="12">
    <source>
        <dbReference type="Pfam" id="PF00590"/>
    </source>
</evidence>
<dbReference type="InterPro" id="IPR003043">
    <property type="entry name" value="Uropor_MeTrfase_CS"/>
</dbReference>
<name>A0A367ZSC3_9BACT</name>
<dbReference type="SUPFAM" id="SSF53850">
    <property type="entry name" value="Periplasmic binding protein-like II"/>
    <property type="match status" value="1"/>
</dbReference>
<dbReference type="InterPro" id="IPR000860">
    <property type="entry name" value="HemC"/>
</dbReference>
<dbReference type="InterPro" id="IPR036108">
    <property type="entry name" value="4pyrrol_syn_uPrphyn_synt_sf"/>
</dbReference>
<dbReference type="InterPro" id="IPR006366">
    <property type="entry name" value="CobA/CysG_C"/>
</dbReference>
<evidence type="ECO:0000256" key="1">
    <source>
        <dbReference type="ARBA" id="ARBA00002869"/>
    </source>
</evidence>
<dbReference type="PANTHER" id="PTHR11557:SF0">
    <property type="entry name" value="PORPHOBILINOGEN DEAMINASE"/>
    <property type="match status" value="1"/>
</dbReference>
<dbReference type="EMBL" id="QOQW01000004">
    <property type="protein sequence ID" value="RCK80747.1"/>
    <property type="molecule type" value="Genomic_DNA"/>
</dbReference>
<dbReference type="AlphaFoldDB" id="A0A367ZSC3"/>
<dbReference type="NCBIfam" id="NF004790">
    <property type="entry name" value="PRK06136.1"/>
    <property type="match status" value="1"/>
</dbReference>
<dbReference type="PROSITE" id="PS00533">
    <property type="entry name" value="PORPHOBILINOGEN_DEAM"/>
    <property type="match status" value="1"/>
</dbReference>
<dbReference type="Gene3D" id="3.30.160.40">
    <property type="entry name" value="Porphobilinogen deaminase, C-terminal domain"/>
    <property type="match status" value="1"/>
</dbReference>
<dbReference type="PROSITE" id="PS00839">
    <property type="entry name" value="SUMT_1"/>
    <property type="match status" value="1"/>
</dbReference>
<dbReference type="HAMAP" id="MF_00260">
    <property type="entry name" value="Porphobil_deam"/>
    <property type="match status" value="1"/>
</dbReference>
<dbReference type="Pfam" id="PF03900">
    <property type="entry name" value="Porphobil_deamC"/>
    <property type="match status" value="1"/>
</dbReference>
<dbReference type="InterPro" id="IPR022419">
    <property type="entry name" value="Porphobilin_deaminase_cofac_BS"/>
</dbReference>
<dbReference type="EC" id="2.5.1.61" evidence="9"/>
<comment type="function">
    <text evidence="1 9">Tetrapolymerization of the monopyrrole PBG into the hydroxymethylbilane pre-uroporphyrinogen in several discrete steps.</text>
</comment>
<feature type="region of interest" description="Disordered" evidence="11">
    <location>
        <begin position="314"/>
        <end position="392"/>
    </location>
</feature>
<dbReference type="InterPro" id="IPR036803">
    <property type="entry name" value="Porphobilinogen_deaminase_C_sf"/>
</dbReference>
<comment type="cofactor">
    <cofactor evidence="9">
        <name>dipyrromethane</name>
        <dbReference type="ChEBI" id="CHEBI:60342"/>
    </cofactor>
    <text evidence="9">Binds 1 dipyrromethane group covalently.</text>
</comment>
<evidence type="ECO:0000259" key="13">
    <source>
        <dbReference type="Pfam" id="PF01379"/>
    </source>
</evidence>
<comment type="subunit">
    <text evidence="3 9">Monomer.</text>
</comment>
<reference evidence="16 17" key="1">
    <citation type="submission" date="2018-05" db="EMBL/GenBank/DDBJ databases">
        <title>A metagenomic window into the 2 km-deep terrestrial subsurface aquifer revealed taxonomically and functionally diverse microbial community comprising novel uncultured bacterial lineages.</title>
        <authorList>
            <person name="Kadnikov V.V."/>
            <person name="Mardanov A.V."/>
            <person name="Beletsky A.V."/>
            <person name="Banks D."/>
            <person name="Pimenov N.V."/>
            <person name="Frank Y.A."/>
            <person name="Karnachuk O.V."/>
            <person name="Ravin N.V."/>
        </authorList>
    </citation>
    <scope>NUCLEOTIDE SEQUENCE [LARGE SCALE GENOMIC DNA]</scope>
    <source>
        <strain evidence="16">BY5</strain>
    </source>
</reference>
<evidence type="ECO:0000256" key="9">
    <source>
        <dbReference type="HAMAP-Rule" id="MF_00260"/>
    </source>
</evidence>
<evidence type="ECO:0000259" key="14">
    <source>
        <dbReference type="Pfam" id="PF02602"/>
    </source>
</evidence>
<evidence type="ECO:0000256" key="4">
    <source>
        <dbReference type="ARBA" id="ARBA00022603"/>
    </source>
</evidence>
<dbReference type="InterPro" id="IPR022417">
    <property type="entry name" value="Porphobilin_deaminase_N"/>
</dbReference>
<comment type="catalytic activity">
    <reaction evidence="8 9">
        <text>4 porphobilinogen + H2O = hydroxymethylbilane + 4 NH4(+)</text>
        <dbReference type="Rhea" id="RHEA:13185"/>
        <dbReference type="ChEBI" id="CHEBI:15377"/>
        <dbReference type="ChEBI" id="CHEBI:28938"/>
        <dbReference type="ChEBI" id="CHEBI:57845"/>
        <dbReference type="ChEBI" id="CHEBI:58126"/>
        <dbReference type="EC" id="2.5.1.61"/>
    </reaction>
</comment>
<keyword evidence="7 9" id="KW-0627">Porphyrin biosynthesis</keyword>
<keyword evidence="4 10" id="KW-0489">Methyltransferase</keyword>
<comment type="similarity">
    <text evidence="10">Belongs to the precorrin methyltransferase family.</text>
</comment>
<evidence type="ECO:0000259" key="15">
    <source>
        <dbReference type="Pfam" id="PF03900"/>
    </source>
</evidence>
<dbReference type="SUPFAM" id="SSF54782">
    <property type="entry name" value="Porphobilinogen deaminase (hydroxymethylbilane synthase), C-terminal domain"/>
    <property type="match status" value="1"/>
</dbReference>
<dbReference type="InterPro" id="IPR022418">
    <property type="entry name" value="Porphobilinogen_deaminase_C"/>
</dbReference>
<dbReference type="GO" id="GO:0032259">
    <property type="term" value="P:methylation"/>
    <property type="evidence" value="ECO:0007669"/>
    <property type="project" value="UniProtKB-KW"/>
</dbReference>
<feature type="compositionally biased region" description="Gly residues" evidence="11">
    <location>
        <begin position="330"/>
        <end position="344"/>
    </location>
</feature>
<evidence type="ECO:0000256" key="11">
    <source>
        <dbReference type="SAM" id="MobiDB-lite"/>
    </source>
</evidence>
<dbReference type="CDD" id="cd11642">
    <property type="entry name" value="SUMT"/>
    <property type="match status" value="1"/>
</dbReference>
<organism evidence="16 17">
    <name type="scientific">Candidatus Ozemobacter sibiricus</name>
    <dbReference type="NCBI Taxonomy" id="2268124"/>
    <lineage>
        <taxon>Bacteria</taxon>
        <taxon>Candidatus Ozemobacteria</taxon>
        <taxon>Candidatus Ozemobacterales</taxon>
        <taxon>Candidatus Ozemobacteraceae</taxon>
        <taxon>Candidatus Ozemobacter</taxon>
    </lineage>
</organism>
<evidence type="ECO:0000256" key="10">
    <source>
        <dbReference type="RuleBase" id="RU003960"/>
    </source>
</evidence>
<proteinExistence type="inferred from homology"/>
<dbReference type="GO" id="GO:0004418">
    <property type="term" value="F:hydroxymethylbilane synthase activity"/>
    <property type="evidence" value="ECO:0007669"/>
    <property type="project" value="UniProtKB-UniRule"/>
</dbReference>
<dbReference type="InterPro" id="IPR014777">
    <property type="entry name" value="4pyrrole_Mease_sub1"/>
</dbReference>
<dbReference type="Gene3D" id="3.30.950.10">
    <property type="entry name" value="Methyltransferase, Cobalt-precorrin-4 Transmethylase, Domain 2"/>
    <property type="match status" value="1"/>
</dbReference>
<evidence type="ECO:0000256" key="7">
    <source>
        <dbReference type="ARBA" id="ARBA00023244"/>
    </source>
</evidence>
<dbReference type="Pfam" id="PF00590">
    <property type="entry name" value="TP_methylase"/>
    <property type="match status" value="1"/>
</dbReference>
<feature type="domain" description="Porphobilinogen deaminase C-terminal" evidence="15">
    <location>
        <begin position="225"/>
        <end position="296"/>
    </location>
</feature>
<dbReference type="Pfam" id="PF01379">
    <property type="entry name" value="Porphobil_deam"/>
    <property type="match status" value="1"/>
</dbReference>
<dbReference type="Gene3D" id="3.40.190.10">
    <property type="entry name" value="Periplasmic binding protein-like II"/>
    <property type="match status" value="2"/>
</dbReference>
<comment type="miscellaneous">
    <text evidence="9">The porphobilinogen subunits are added to the dipyrromethane group.</text>
</comment>
<comment type="caution">
    <text evidence="16">The sequence shown here is derived from an EMBL/GenBank/DDBJ whole genome shotgun (WGS) entry which is preliminary data.</text>
</comment>
<dbReference type="GO" id="GO:0004852">
    <property type="term" value="F:uroporphyrinogen-III synthase activity"/>
    <property type="evidence" value="ECO:0007669"/>
    <property type="project" value="InterPro"/>
</dbReference>
<protein>
    <recommendedName>
        <fullName evidence="9">Porphobilinogen deaminase</fullName>
        <shortName evidence="9">PBG</shortName>
        <ecNumber evidence="9">2.5.1.61</ecNumber>
    </recommendedName>
    <alternativeName>
        <fullName evidence="9">Hydroxymethylbilane synthase</fullName>
        <shortName evidence="9">HMBS</shortName>
    </alternativeName>
    <alternativeName>
        <fullName evidence="9">Pre-uroporphyrinogen synthase</fullName>
    </alternativeName>
</protein>
<evidence type="ECO:0000256" key="3">
    <source>
        <dbReference type="ARBA" id="ARBA00011245"/>
    </source>
</evidence>
<dbReference type="FunFam" id="3.40.190.10:FF:000005">
    <property type="entry name" value="Porphobilinogen deaminase"/>
    <property type="match status" value="1"/>
</dbReference>
<feature type="modified residue" description="S-(dipyrrolylmethanemethyl)cysteine" evidence="9">
    <location>
        <position position="240"/>
    </location>
</feature>
<dbReference type="InterPro" id="IPR035996">
    <property type="entry name" value="4pyrrol_Methylase_sf"/>
</dbReference>
<dbReference type="Proteomes" id="UP000252355">
    <property type="component" value="Unassembled WGS sequence"/>
</dbReference>
<dbReference type="FunFam" id="3.40.1010.10:FF:000001">
    <property type="entry name" value="Siroheme synthase"/>
    <property type="match status" value="1"/>
</dbReference>
<feature type="domain" description="Tetrapyrrole methylase" evidence="12">
    <location>
        <begin position="389"/>
        <end position="602"/>
    </location>
</feature>
<dbReference type="GO" id="GO:0004851">
    <property type="term" value="F:uroporphyrin-III C-methyltransferase activity"/>
    <property type="evidence" value="ECO:0007669"/>
    <property type="project" value="UniProtKB-ARBA"/>
</dbReference>
<dbReference type="SUPFAM" id="SSF53790">
    <property type="entry name" value="Tetrapyrrole methylase"/>
    <property type="match status" value="1"/>
</dbReference>
<keyword evidence="6" id="KW-0949">S-adenosyl-L-methionine</keyword>
<evidence type="ECO:0000313" key="16">
    <source>
        <dbReference type="EMBL" id="RCK80747.1"/>
    </source>
</evidence>
<accession>A0A367ZSC3</accession>
<dbReference type="InterPro" id="IPR000878">
    <property type="entry name" value="4pyrrol_Mease"/>
</dbReference>
<dbReference type="NCBIfam" id="TIGR01469">
    <property type="entry name" value="cobA_cysG_Cterm"/>
    <property type="match status" value="1"/>
</dbReference>
<dbReference type="Gene3D" id="3.40.50.10090">
    <property type="match status" value="2"/>
</dbReference>
<dbReference type="PROSITE" id="PS00840">
    <property type="entry name" value="SUMT_2"/>
    <property type="match status" value="1"/>
</dbReference>
<dbReference type="PANTHER" id="PTHR11557">
    <property type="entry name" value="PORPHOBILINOGEN DEAMINASE"/>
    <property type="match status" value="1"/>
</dbReference>
<evidence type="ECO:0000313" key="17">
    <source>
        <dbReference type="Proteomes" id="UP000252355"/>
    </source>
</evidence>
<dbReference type="GO" id="GO:0005737">
    <property type="term" value="C:cytoplasm"/>
    <property type="evidence" value="ECO:0007669"/>
    <property type="project" value="UniProtKB-UniRule"/>
</dbReference>
<sequence length="919" mass="96404">MMLRFATRGSKLALWQTRTVMAAVRDEALDLELCEVIVKTLGDRVVDQPLFRVGGQGLFIKELEEALRDGRADLAVHSLKDVPHQLADGLTLVAISAREDPRDALVSRSGARLAELPAGALIGTSSLRRRAQLRRQRPDLRFADLRGNLDTRLRKLDEGQVDAIVLAAAGLRRLGLAARITELFDVETLMPAAGQGFLGVEARAADLDWLWPLMRGVEDPGARRAATAERAFLARLQGGCQVPLAVHAVESEGRLRVIGFVSDPTGERALTARREGPAATPEAAEALGAAVAADLLTAGAADLLAAGRADLATGARSPAPLAGPPSARAGTGGAGRSDGAGRTGRSGVPAGSAERSQQSAQDVDSPPAFDAPASSEEDRPPPPATGGRVFLVGAGPGDPGLITVRGLALVRTADVIVHDALGATSFLAEARPDAVLINAGKRAGAHTLTQDEINATLVREARAGRTVVRLKGGDPMVFGRGGEELEALAAAGVPFEVVPGVTSAIAGPAAAGIPVTHRDFTSEVAIVTGHDAEPGTATPRDAVPWASLAGLRTIVFLMGVRQLPHIVRNLIEAGKDPATPVALIEQATSPRQRCVTGTLATIVERAQAAAIQPPSIIVVGRVVELRERLAWLEKRPLFGRTIVVTRSRAQAGAFCQRLEELGATVLPFPTIRIERIDPKPAFAAFLDRLVPRPSPSLAGAAAAPAPAAPRWTHLVFTSVNGAEAFWDRLFAAGLDARALAGVTIVCIGPVTAEAFRRRGVHPDVVPDTYVAEALLPFFQSEAARKTLATPPAGQPPGRVAILRAETARDVLPDTLRREGWEVEVVVLYRTVAEAAPEPQALAALREGRVDAVTFTSSSTVEHFLRLIDGQGLTVSAIPAVSIGPVTTATIQAAGLRLLGTAAVHTIPGLTDCLVDLFRR</sequence>
<dbReference type="Pfam" id="PF02602">
    <property type="entry name" value="HEM4"/>
    <property type="match status" value="1"/>
</dbReference>
<dbReference type="PRINTS" id="PR00151">
    <property type="entry name" value="PORPHBDMNASE"/>
</dbReference>
<dbReference type="InterPro" id="IPR014776">
    <property type="entry name" value="4pyrrole_Mease_sub2"/>
</dbReference>
<dbReference type="SUPFAM" id="SSF69618">
    <property type="entry name" value="HemD-like"/>
    <property type="match status" value="1"/>
</dbReference>
<evidence type="ECO:0000256" key="6">
    <source>
        <dbReference type="ARBA" id="ARBA00022691"/>
    </source>
</evidence>
<feature type="domain" description="Tetrapyrrole biosynthesis uroporphyrinogen III synthase" evidence="14">
    <location>
        <begin position="656"/>
        <end position="910"/>
    </location>
</feature>
<evidence type="ECO:0000256" key="2">
    <source>
        <dbReference type="ARBA" id="ARBA00005638"/>
    </source>
</evidence>
<dbReference type="CDD" id="cd06578">
    <property type="entry name" value="HemD"/>
    <property type="match status" value="1"/>
</dbReference>
<dbReference type="InterPro" id="IPR003754">
    <property type="entry name" value="4pyrrol_synth_uPrphyn_synth"/>
</dbReference>